<proteinExistence type="predicted"/>
<protein>
    <submittedName>
        <fullName evidence="1">Uncharacterized protein</fullName>
    </submittedName>
</protein>
<evidence type="ECO:0000313" key="1">
    <source>
        <dbReference type="EMBL" id="KAG6639272.1"/>
    </source>
</evidence>
<dbReference type="Proteomes" id="UP000811609">
    <property type="component" value="Chromosome 10"/>
</dbReference>
<organism evidence="1 2">
    <name type="scientific">Carya illinoinensis</name>
    <name type="common">Pecan</name>
    <dbReference type="NCBI Taxonomy" id="32201"/>
    <lineage>
        <taxon>Eukaryota</taxon>
        <taxon>Viridiplantae</taxon>
        <taxon>Streptophyta</taxon>
        <taxon>Embryophyta</taxon>
        <taxon>Tracheophyta</taxon>
        <taxon>Spermatophyta</taxon>
        <taxon>Magnoliopsida</taxon>
        <taxon>eudicotyledons</taxon>
        <taxon>Gunneridae</taxon>
        <taxon>Pentapetalae</taxon>
        <taxon>rosids</taxon>
        <taxon>fabids</taxon>
        <taxon>Fagales</taxon>
        <taxon>Juglandaceae</taxon>
        <taxon>Carya</taxon>
    </lineage>
</organism>
<sequence length="104" mass="11613">MEARSFEWGLYGKANHQLGKSAPLLGSKSRLCDFPPPRPLLHSLLADFKSLLLFPSKYRPQLFFVGQGIGGGDPLRFLGDSHACTTGTTKCRFYFKFGSNMRNN</sequence>
<keyword evidence="2" id="KW-1185">Reference proteome</keyword>
<comment type="caution">
    <text evidence="1">The sequence shown here is derived from an EMBL/GenBank/DDBJ whole genome shotgun (WGS) entry which is preliminary data.</text>
</comment>
<accession>A0A8T1PDQ0</accession>
<reference evidence="1" key="1">
    <citation type="submission" date="2020-12" db="EMBL/GenBank/DDBJ databases">
        <title>WGS assembly of Carya illinoinensis cv. Pawnee.</title>
        <authorList>
            <person name="Platts A."/>
            <person name="Shu S."/>
            <person name="Wright S."/>
            <person name="Barry K."/>
            <person name="Edger P."/>
            <person name="Pires J.C."/>
            <person name="Schmutz J."/>
        </authorList>
    </citation>
    <scope>NUCLEOTIDE SEQUENCE</scope>
    <source>
        <tissue evidence="1">Leaf</tissue>
    </source>
</reference>
<gene>
    <name evidence="1" type="ORF">CIPAW_10G087500</name>
</gene>
<evidence type="ECO:0000313" key="2">
    <source>
        <dbReference type="Proteomes" id="UP000811609"/>
    </source>
</evidence>
<dbReference type="EMBL" id="CM031818">
    <property type="protein sequence ID" value="KAG6639272.1"/>
    <property type="molecule type" value="Genomic_DNA"/>
</dbReference>
<name>A0A8T1PDQ0_CARIL</name>
<dbReference type="AlphaFoldDB" id="A0A8T1PDQ0"/>